<dbReference type="Gene3D" id="3.30.40.10">
    <property type="entry name" value="Zinc/RING finger domain, C3HC4 (zinc finger)"/>
    <property type="match status" value="1"/>
</dbReference>
<evidence type="ECO:0000256" key="10">
    <source>
        <dbReference type="PROSITE-ProRule" id="PRU00339"/>
    </source>
</evidence>
<evidence type="ECO:0000256" key="2">
    <source>
        <dbReference type="ARBA" id="ARBA00022448"/>
    </source>
</evidence>
<dbReference type="PROSITE" id="PS50236">
    <property type="entry name" value="CHCR"/>
    <property type="match status" value="1"/>
</dbReference>
<evidence type="ECO:0000256" key="9">
    <source>
        <dbReference type="PROSITE-ProRule" id="PRU00175"/>
    </source>
</evidence>
<sequence length="1008" mass="111290">MSTSSRSLSKYSDTILTSWHNFSFFESRPAALDSEQAMLPVQLQTIADRVVCVEYVAPRPDTWPGRRGALVFGTDDGYIYVMDAHTYTEIATWHAHGTLCAANVTGDGLGVISVGTDGEDTPYELCVWMIRRKESGTYSPTLTAQGRLHDARSKLCVLEVHPQLDFIAAGFEDGKVLLIRDVALTGKDTAQDLLRIKVARDATLVDEPAEGAELPDTITGLAFTDELVQKHGSTHRTVHLLIATVSKTLRYTALGSSANTAPTLIDTTGSPPGCAIKFLACSDEALNVQSADESISSPLSYKMVLARDEAIYLVGAQGREASIALEGPKSRVYALHGQLVVLSTPGQSHTSTIGGDRPLVFDARGTKTHQLTQVTVFDLDTKCVTYTALFGAGVKTLWTSNTTGSDSASFFSVVTHAAQKFQFQEKSLQEKLEYLFRMHLYLLAVPFLCASVARFPRVQLPVLASSAVILPAVQHERRVASSLTMLIADVYRRYGDYLYAKGDFEGAVLQFIKTIGVVPPSYVVRKFLDAQRLQFLTRYLQALHTSGLANADHTTLLLNCYTKLGDTDALDRFLTATDTEALAFDVPVAISVCRRSGFIDQAAYLAKTHKCHEAYLSIQLRDKHNAAEAIDYLQALAPPQAEYYVQQYAHVLLNALPAETTELLIKLYTRAEWRSPAPLFSSFVGHPTMLVHFLETLAALRWDRKVLDVPSTPSDAAAAPTDNDETLVFHTLLELYLSSGAYQKALYLLQQPSQFPYVPTHAMLLCATQSFTQGLLFLYERLGMIDALFQHWIDASHAAKDDAARNEATRGVLLALERFGDAHPHLYITVLQYLASSSAILDQHCEEFGDVLEHIDEHNLLSPPEVVQLVSATDVVPMGMISAYLMRHIRNEHAEVDSLEKLTVSYQTETASKLDELEALTSNTAPRVFQNHRCGLCHGTLDLPNVHFMCKHSFHQRCLPGGEAGRECPLCAQKYDTMREVQQDNALYEDHEILLSQVHAADDGFDDC</sequence>
<dbReference type="SUPFAM" id="SSF50978">
    <property type="entry name" value="WD40 repeat-like"/>
    <property type="match status" value="1"/>
</dbReference>
<dbReference type="AlphaFoldDB" id="A0A2N1JF09"/>
<dbReference type="GO" id="GO:0030897">
    <property type="term" value="C:HOPS complex"/>
    <property type="evidence" value="ECO:0007669"/>
    <property type="project" value="TreeGrafter"/>
</dbReference>
<dbReference type="Pfam" id="PF23341">
    <property type="entry name" value="PEP5_VPS11_N"/>
    <property type="match status" value="1"/>
</dbReference>
<dbReference type="InterPro" id="IPR001841">
    <property type="entry name" value="Znf_RING"/>
</dbReference>
<keyword evidence="7" id="KW-0472">Membrane</keyword>
<dbReference type="InterPro" id="IPR013083">
    <property type="entry name" value="Znf_RING/FYVE/PHD"/>
</dbReference>
<feature type="repeat" description="TPR" evidence="10">
    <location>
        <begin position="488"/>
        <end position="521"/>
    </location>
</feature>
<evidence type="ECO:0000256" key="8">
    <source>
        <dbReference type="ARBA" id="ARBA00029433"/>
    </source>
</evidence>
<evidence type="ECO:0000256" key="7">
    <source>
        <dbReference type="ARBA" id="ARBA00023136"/>
    </source>
</evidence>
<dbReference type="InterPro" id="IPR057307">
    <property type="entry name" value="PEP5_VPS11_N"/>
</dbReference>
<evidence type="ECO:0000256" key="4">
    <source>
        <dbReference type="ARBA" id="ARBA00022771"/>
    </source>
</evidence>
<keyword evidence="14" id="KW-1185">Reference proteome</keyword>
<keyword evidence="6" id="KW-0653">Protein transport</keyword>
<evidence type="ECO:0000256" key="6">
    <source>
        <dbReference type="ARBA" id="ARBA00022927"/>
    </source>
</evidence>
<dbReference type="EMBL" id="KZ454988">
    <property type="protein sequence ID" value="PKI85132.1"/>
    <property type="molecule type" value="Genomic_DNA"/>
</dbReference>
<feature type="domain" description="RING-type" evidence="12">
    <location>
        <begin position="934"/>
        <end position="971"/>
    </location>
</feature>
<organism evidence="13 14">
    <name type="scientific">Malassezia vespertilionis</name>
    <dbReference type="NCBI Taxonomy" id="2020962"/>
    <lineage>
        <taxon>Eukaryota</taxon>
        <taxon>Fungi</taxon>
        <taxon>Dikarya</taxon>
        <taxon>Basidiomycota</taxon>
        <taxon>Ustilaginomycotina</taxon>
        <taxon>Malasseziomycetes</taxon>
        <taxon>Malasseziales</taxon>
        <taxon>Malasseziaceae</taxon>
        <taxon>Malassezia</taxon>
    </lineage>
</organism>
<feature type="repeat" description="CHCR" evidence="11">
    <location>
        <begin position="511"/>
        <end position="661"/>
    </location>
</feature>
<dbReference type="Proteomes" id="UP000232875">
    <property type="component" value="Unassembled WGS sequence"/>
</dbReference>
<keyword evidence="5" id="KW-0862">Zinc</keyword>
<comment type="subcellular location">
    <subcellularLocation>
        <location evidence="8">Endomembrane system</location>
        <topology evidence="8">Peripheral membrane protein</topology>
        <orientation evidence="8">Cytoplasmic side</orientation>
    </subcellularLocation>
</comment>
<comment type="similarity">
    <text evidence="1">Belongs to the VPS11 family.</text>
</comment>
<dbReference type="SUPFAM" id="SSF57850">
    <property type="entry name" value="RING/U-box"/>
    <property type="match status" value="1"/>
</dbReference>
<name>A0A2N1JF09_9BASI</name>
<dbReference type="GO" id="GO:0006886">
    <property type="term" value="P:intracellular protein transport"/>
    <property type="evidence" value="ECO:0007669"/>
    <property type="project" value="UniProtKB-UniRule"/>
</dbReference>
<protein>
    <recommendedName>
        <fullName evidence="12">RING-type domain-containing protein</fullName>
    </recommendedName>
</protein>
<dbReference type="PROSITE" id="PS50089">
    <property type="entry name" value="ZF_RING_2"/>
    <property type="match status" value="1"/>
</dbReference>
<accession>A0A2N1JF09</accession>
<dbReference type="CDD" id="cd16688">
    <property type="entry name" value="RING-H2_Vps11"/>
    <property type="match status" value="1"/>
</dbReference>
<dbReference type="GO" id="GO:0005768">
    <property type="term" value="C:endosome"/>
    <property type="evidence" value="ECO:0007669"/>
    <property type="project" value="UniProtKB-ARBA"/>
</dbReference>
<evidence type="ECO:0000256" key="11">
    <source>
        <dbReference type="PROSITE-ProRule" id="PRU01006"/>
    </source>
</evidence>
<dbReference type="Gene3D" id="2.130.10.10">
    <property type="entry name" value="YVTN repeat-like/Quinoprotein amine dehydrogenase"/>
    <property type="match status" value="1"/>
</dbReference>
<dbReference type="GO" id="GO:0007032">
    <property type="term" value="P:endosome organization"/>
    <property type="evidence" value="ECO:0007669"/>
    <property type="project" value="TreeGrafter"/>
</dbReference>
<dbReference type="GO" id="GO:0007033">
    <property type="term" value="P:vacuole organization"/>
    <property type="evidence" value="ECO:0007669"/>
    <property type="project" value="TreeGrafter"/>
</dbReference>
<dbReference type="InterPro" id="IPR000547">
    <property type="entry name" value="Clathrin_H-chain/VPS_repeat"/>
</dbReference>
<dbReference type="Pfam" id="PF23356">
    <property type="entry name" value="TPR_PEP5_VPS11"/>
    <property type="match status" value="1"/>
</dbReference>
<dbReference type="GO" id="GO:0006904">
    <property type="term" value="P:vesicle docking involved in exocytosis"/>
    <property type="evidence" value="ECO:0007669"/>
    <property type="project" value="TreeGrafter"/>
</dbReference>
<keyword evidence="10" id="KW-0802">TPR repeat</keyword>
<dbReference type="PANTHER" id="PTHR23323:SF24">
    <property type="entry name" value="VACUOLAR PROTEIN SORTING-ASSOCIATED PROTEIN 11 HOMOLOG"/>
    <property type="match status" value="1"/>
</dbReference>
<dbReference type="InterPro" id="IPR057308">
    <property type="entry name" value="CHCR_PEP5_VPS11"/>
</dbReference>
<evidence type="ECO:0000313" key="14">
    <source>
        <dbReference type="Proteomes" id="UP000232875"/>
    </source>
</evidence>
<dbReference type="PANTHER" id="PTHR23323">
    <property type="entry name" value="VACUOLAR PROTEIN SORTING-ASSOCIATED PROTEIN"/>
    <property type="match status" value="1"/>
</dbReference>
<evidence type="ECO:0000256" key="5">
    <source>
        <dbReference type="ARBA" id="ARBA00022833"/>
    </source>
</evidence>
<dbReference type="InterPro" id="IPR015943">
    <property type="entry name" value="WD40/YVTN_repeat-like_dom_sf"/>
</dbReference>
<dbReference type="STRING" id="2020962.A0A2N1JF09"/>
<dbReference type="GO" id="GO:0008270">
    <property type="term" value="F:zinc ion binding"/>
    <property type="evidence" value="ECO:0007669"/>
    <property type="project" value="UniProtKB-KW"/>
</dbReference>
<evidence type="ECO:0000256" key="1">
    <source>
        <dbReference type="ARBA" id="ARBA00007070"/>
    </source>
</evidence>
<dbReference type="GO" id="GO:0048284">
    <property type="term" value="P:organelle fusion"/>
    <property type="evidence" value="ECO:0007669"/>
    <property type="project" value="TreeGrafter"/>
</dbReference>
<gene>
    <name evidence="13" type="ORF">MVES_001032</name>
</gene>
<keyword evidence="3" id="KW-0479">Metal-binding</keyword>
<evidence type="ECO:0000313" key="13">
    <source>
        <dbReference type="EMBL" id="PKI85132.1"/>
    </source>
</evidence>
<evidence type="ECO:0000256" key="3">
    <source>
        <dbReference type="ARBA" id="ARBA00022723"/>
    </source>
</evidence>
<evidence type="ECO:0000259" key="12">
    <source>
        <dbReference type="PROSITE" id="PS50089"/>
    </source>
</evidence>
<keyword evidence="4 9" id="KW-0863">Zinc-finger</keyword>
<dbReference type="InterPro" id="IPR036322">
    <property type="entry name" value="WD40_repeat_dom_sf"/>
</dbReference>
<proteinExistence type="inferred from homology"/>
<reference evidence="13 14" key="1">
    <citation type="submission" date="2017-10" db="EMBL/GenBank/DDBJ databases">
        <title>A novel species of cold-tolerant Malassezia isolated from bats.</title>
        <authorList>
            <person name="Lorch J.M."/>
            <person name="Palmer J.M."/>
            <person name="Vanderwolf K.J."/>
            <person name="Schmidt K.Z."/>
            <person name="Verant M.L."/>
            <person name="Weller T.J."/>
            <person name="Blehert D.S."/>
        </authorList>
    </citation>
    <scope>NUCLEOTIDE SEQUENCE [LARGE SCALE GENOMIC DNA]</scope>
    <source>
        <strain evidence="13 14">NWHC:44797-103</strain>
    </source>
</reference>
<dbReference type="PROSITE" id="PS50005">
    <property type="entry name" value="TPR"/>
    <property type="match status" value="1"/>
</dbReference>
<keyword evidence="2" id="KW-0813">Transport</keyword>
<dbReference type="InterPro" id="IPR019734">
    <property type="entry name" value="TPR_rpt"/>
</dbReference>
<dbReference type="GO" id="GO:0030674">
    <property type="term" value="F:protein-macromolecule adaptor activity"/>
    <property type="evidence" value="ECO:0007669"/>
    <property type="project" value="TreeGrafter"/>
</dbReference>
<dbReference type="OrthoDB" id="26184at2759"/>